<protein>
    <recommendedName>
        <fullName evidence="3">tRNA threonylcarbamoyladenosine biosynthesis protein TsaE</fullName>
    </recommendedName>
    <alternativeName>
        <fullName evidence="10">t(6)A37 threonylcarbamoyladenosine biosynthesis protein TsaE</fullName>
    </alternativeName>
</protein>
<comment type="caution">
    <text evidence="11">The sequence shown here is derived from an EMBL/GenBank/DDBJ whole genome shotgun (WGS) entry which is preliminary data.</text>
</comment>
<dbReference type="SUPFAM" id="SSF52540">
    <property type="entry name" value="P-loop containing nucleoside triphosphate hydrolases"/>
    <property type="match status" value="1"/>
</dbReference>
<dbReference type="EMBL" id="DVKI01000074">
    <property type="protein sequence ID" value="HIT17201.1"/>
    <property type="molecule type" value="Genomic_DNA"/>
</dbReference>
<dbReference type="AlphaFoldDB" id="A0A9D1KBA7"/>
<dbReference type="GO" id="GO:0005524">
    <property type="term" value="F:ATP binding"/>
    <property type="evidence" value="ECO:0007669"/>
    <property type="project" value="UniProtKB-KW"/>
</dbReference>
<keyword evidence="7" id="KW-0547">Nucleotide-binding</keyword>
<dbReference type="GO" id="GO:0005737">
    <property type="term" value="C:cytoplasm"/>
    <property type="evidence" value="ECO:0007669"/>
    <property type="project" value="UniProtKB-SubCell"/>
</dbReference>
<evidence type="ECO:0000256" key="7">
    <source>
        <dbReference type="ARBA" id="ARBA00022741"/>
    </source>
</evidence>
<comment type="subcellular location">
    <subcellularLocation>
        <location evidence="1">Cytoplasm</location>
    </subcellularLocation>
</comment>
<evidence type="ECO:0000256" key="4">
    <source>
        <dbReference type="ARBA" id="ARBA00022490"/>
    </source>
</evidence>
<dbReference type="PANTHER" id="PTHR33540">
    <property type="entry name" value="TRNA THREONYLCARBAMOYLADENOSINE BIOSYNTHESIS PROTEIN TSAE"/>
    <property type="match status" value="1"/>
</dbReference>
<evidence type="ECO:0000313" key="12">
    <source>
        <dbReference type="Proteomes" id="UP000886893"/>
    </source>
</evidence>
<sequence length="155" mass="17812">MEYKSKNVEDTFTLATKLAQIIPYGSIILLNGDLGAGKTTFVQGFGKALGIKTPITSPTFTILKKYAIDANHELVHVDAYRLENSVFMELEEEITPNNIVFIEWSNFLLNQEILHEFFAIDIHYLSKNQRKFVFRAQGEKYQKIFNQVIECINCI</sequence>
<gene>
    <name evidence="11" type="primary">tsaE</name>
    <name evidence="11" type="ORF">IAD04_02330</name>
</gene>
<dbReference type="Proteomes" id="UP000886893">
    <property type="component" value="Unassembled WGS sequence"/>
</dbReference>
<dbReference type="GO" id="GO:0002949">
    <property type="term" value="P:tRNA threonylcarbamoyladenosine modification"/>
    <property type="evidence" value="ECO:0007669"/>
    <property type="project" value="InterPro"/>
</dbReference>
<organism evidence="11 12">
    <name type="scientific">Candidatus Caccosoma faecigallinarum</name>
    <dbReference type="NCBI Taxonomy" id="2840720"/>
    <lineage>
        <taxon>Bacteria</taxon>
        <taxon>Bacillati</taxon>
        <taxon>Bacillota</taxon>
        <taxon>Bacillota incertae sedis</taxon>
        <taxon>Candidatus Caccosoma</taxon>
    </lineage>
</organism>
<proteinExistence type="inferred from homology"/>
<evidence type="ECO:0000256" key="2">
    <source>
        <dbReference type="ARBA" id="ARBA00007599"/>
    </source>
</evidence>
<evidence type="ECO:0000256" key="3">
    <source>
        <dbReference type="ARBA" id="ARBA00019010"/>
    </source>
</evidence>
<dbReference type="InterPro" id="IPR027417">
    <property type="entry name" value="P-loop_NTPase"/>
</dbReference>
<dbReference type="InterPro" id="IPR003442">
    <property type="entry name" value="T6A_TsaE"/>
</dbReference>
<evidence type="ECO:0000256" key="9">
    <source>
        <dbReference type="ARBA" id="ARBA00022842"/>
    </source>
</evidence>
<evidence type="ECO:0000313" key="11">
    <source>
        <dbReference type="EMBL" id="HIT17201.1"/>
    </source>
</evidence>
<keyword evidence="4" id="KW-0963">Cytoplasm</keyword>
<dbReference type="GO" id="GO:0046872">
    <property type="term" value="F:metal ion binding"/>
    <property type="evidence" value="ECO:0007669"/>
    <property type="project" value="UniProtKB-KW"/>
</dbReference>
<name>A0A9D1KBA7_9FIRM</name>
<keyword evidence="9" id="KW-0460">Magnesium</keyword>
<evidence type="ECO:0000256" key="1">
    <source>
        <dbReference type="ARBA" id="ARBA00004496"/>
    </source>
</evidence>
<dbReference type="Gene3D" id="3.40.50.300">
    <property type="entry name" value="P-loop containing nucleotide triphosphate hydrolases"/>
    <property type="match status" value="1"/>
</dbReference>
<evidence type="ECO:0000256" key="8">
    <source>
        <dbReference type="ARBA" id="ARBA00022840"/>
    </source>
</evidence>
<dbReference type="Pfam" id="PF02367">
    <property type="entry name" value="TsaE"/>
    <property type="match status" value="1"/>
</dbReference>
<evidence type="ECO:0000256" key="6">
    <source>
        <dbReference type="ARBA" id="ARBA00022723"/>
    </source>
</evidence>
<accession>A0A9D1KBA7</accession>
<keyword evidence="6" id="KW-0479">Metal-binding</keyword>
<dbReference type="PANTHER" id="PTHR33540:SF2">
    <property type="entry name" value="TRNA THREONYLCARBAMOYLADENOSINE BIOSYNTHESIS PROTEIN TSAE"/>
    <property type="match status" value="1"/>
</dbReference>
<evidence type="ECO:0000256" key="5">
    <source>
        <dbReference type="ARBA" id="ARBA00022694"/>
    </source>
</evidence>
<dbReference type="NCBIfam" id="TIGR00150">
    <property type="entry name" value="T6A_YjeE"/>
    <property type="match status" value="1"/>
</dbReference>
<keyword evidence="5" id="KW-0819">tRNA processing</keyword>
<keyword evidence="8" id="KW-0067">ATP-binding</keyword>
<reference evidence="11" key="2">
    <citation type="journal article" date="2021" name="PeerJ">
        <title>Extensive microbial diversity within the chicken gut microbiome revealed by metagenomics and culture.</title>
        <authorList>
            <person name="Gilroy R."/>
            <person name="Ravi A."/>
            <person name="Getino M."/>
            <person name="Pursley I."/>
            <person name="Horton D.L."/>
            <person name="Alikhan N.F."/>
            <person name="Baker D."/>
            <person name="Gharbi K."/>
            <person name="Hall N."/>
            <person name="Watson M."/>
            <person name="Adriaenssens E.M."/>
            <person name="Foster-Nyarko E."/>
            <person name="Jarju S."/>
            <person name="Secka A."/>
            <person name="Antonio M."/>
            <person name="Oren A."/>
            <person name="Chaudhuri R.R."/>
            <person name="La Ragione R."/>
            <person name="Hildebrand F."/>
            <person name="Pallen M.J."/>
        </authorList>
    </citation>
    <scope>NUCLEOTIDE SEQUENCE</scope>
    <source>
        <strain evidence="11">14508</strain>
    </source>
</reference>
<reference evidence="11" key="1">
    <citation type="submission" date="2020-10" db="EMBL/GenBank/DDBJ databases">
        <authorList>
            <person name="Gilroy R."/>
        </authorList>
    </citation>
    <scope>NUCLEOTIDE SEQUENCE</scope>
    <source>
        <strain evidence="11">14508</strain>
    </source>
</reference>
<evidence type="ECO:0000256" key="10">
    <source>
        <dbReference type="ARBA" id="ARBA00032441"/>
    </source>
</evidence>
<comment type="similarity">
    <text evidence="2">Belongs to the TsaE family.</text>
</comment>